<dbReference type="Proteomes" id="UP000762676">
    <property type="component" value="Unassembled WGS sequence"/>
</dbReference>
<name>A0AAV4IL79_9GAST</name>
<organism evidence="2 3">
    <name type="scientific">Elysia marginata</name>
    <dbReference type="NCBI Taxonomy" id="1093978"/>
    <lineage>
        <taxon>Eukaryota</taxon>
        <taxon>Metazoa</taxon>
        <taxon>Spiralia</taxon>
        <taxon>Lophotrochozoa</taxon>
        <taxon>Mollusca</taxon>
        <taxon>Gastropoda</taxon>
        <taxon>Heterobranchia</taxon>
        <taxon>Euthyneura</taxon>
        <taxon>Panpulmonata</taxon>
        <taxon>Sacoglossa</taxon>
        <taxon>Placobranchoidea</taxon>
        <taxon>Plakobranchidae</taxon>
        <taxon>Elysia</taxon>
    </lineage>
</organism>
<reference evidence="2 3" key="1">
    <citation type="journal article" date="2021" name="Elife">
        <title>Chloroplast acquisition without the gene transfer in kleptoplastic sea slugs, Plakobranchus ocellatus.</title>
        <authorList>
            <person name="Maeda T."/>
            <person name="Takahashi S."/>
            <person name="Yoshida T."/>
            <person name="Shimamura S."/>
            <person name="Takaki Y."/>
            <person name="Nagai Y."/>
            <person name="Toyoda A."/>
            <person name="Suzuki Y."/>
            <person name="Arimoto A."/>
            <person name="Ishii H."/>
            <person name="Satoh N."/>
            <person name="Nishiyama T."/>
            <person name="Hasebe M."/>
            <person name="Maruyama T."/>
            <person name="Minagawa J."/>
            <person name="Obokata J."/>
            <person name="Shigenobu S."/>
        </authorList>
    </citation>
    <scope>NUCLEOTIDE SEQUENCE [LARGE SCALE GENOMIC DNA]</scope>
</reference>
<dbReference type="AlphaFoldDB" id="A0AAV4IL79"/>
<evidence type="ECO:0000256" key="1">
    <source>
        <dbReference type="SAM" id="MobiDB-lite"/>
    </source>
</evidence>
<comment type="caution">
    <text evidence="2">The sequence shown here is derived from an EMBL/GenBank/DDBJ whole genome shotgun (WGS) entry which is preliminary data.</text>
</comment>
<proteinExistence type="predicted"/>
<dbReference type="EMBL" id="BMAT01006351">
    <property type="protein sequence ID" value="GFS10830.1"/>
    <property type="molecule type" value="Genomic_DNA"/>
</dbReference>
<sequence>MGWSQVDACQGQTRMLVITAIFRLCRISCYPMVRHDDDDDDGDDFDDDDDDDDDDDVDDDDDGDDDDHDKTSRYSGIPWRGGEGGNI</sequence>
<keyword evidence="3" id="KW-1185">Reference proteome</keyword>
<feature type="region of interest" description="Disordered" evidence="1">
    <location>
        <begin position="32"/>
        <end position="87"/>
    </location>
</feature>
<feature type="compositionally biased region" description="Acidic residues" evidence="1">
    <location>
        <begin position="37"/>
        <end position="67"/>
    </location>
</feature>
<protein>
    <submittedName>
        <fullName evidence="2">Uncharacterized protein</fullName>
    </submittedName>
</protein>
<gene>
    <name evidence="2" type="ORF">ElyMa_003070800</name>
</gene>
<evidence type="ECO:0000313" key="3">
    <source>
        <dbReference type="Proteomes" id="UP000762676"/>
    </source>
</evidence>
<accession>A0AAV4IL79</accession>
<evidence type="ECO:0000313" key="2">
    <source>
        <dbReference type="EMBL" id="GFS10830.1"/>
    </source>
</evidence>